<gene>
    <name evidence="2" type="ORF">EAG_06067</name>
</gene>
<name>E2AKA9_CAMFO</name>
<evidence type="ECO:0000256" key="1">
    <source>
        <dbReference type="SAM" id="MobiDB-lite"/>
    </source>
</evidence>
<feature type="compositionally biased region" description="Basic and acidic residues" evidence="1">
    <location>
        <begin position="1"/>
        <end position="12"/>
    </location>
</feature>
<accession>E2AKA9</accession>
<dbReference type="Gene3D" id="3.10.129.110">
    <property type="entry name" value="Polyketide synthase dehydratase"/>
    <property type="match status" value="1"/>
</dbReference>
<sequence>MMKYHDITGQHDARKKTKGRERLRTEKRDPLQSAFAPSHTSLTANSTKPSIEVFVGQRTRWDETGWDDEMEFVAFVSERPSGIPGTCNFSKCGILVKNIKLKQKFGLLTTRVDVKILDSTSMSVGKWTNQNSCRNYQMNLINFFLLNLPNFLINNTKLVLLLLLAGLFSTRHVIWLHASRDRGACGATNNVSARNTGTGIHMPLYSQRQSDGRSLARDSLSGVRLYREPVIPSQQVEETYFWGSKKKLLDDPASNSCKFEIIEGESVVVTGTVRIPVNIEDEKICNTFIDRNDNDKEEMNIKDIYKELKLRGYQYTNEFRGLRSASITGKNGHIAWTDNWVTFMDNILQMMILGQDSRSLFVPTKIRKARKLNVQESIFHPRLKCTRCNARYLSNRLDAKDDRYRLRHNRVCRGNVTRLSSIVESNREETRRKS</sequence>
<evidence type="ECO:0000313" key="3">
    <source>
        <dbReference type="Proteomes" id="UP000000311"/>
    </source>
</evidence>
<dbReference type="InterPro" id="IPR042104">
    <property type="entry name" value="PKS_dehydratase_sf"/>
</dbReference>
<dbReference type="STRING" id="104421.E2AKA9"/>
<proteinExistence type="predicted"/>
<evidence type="ECO:0000313" key="2">
    <source>
        <dbReference type="EMBL" id="EFN66134.1"/>
    </source>
</evidence>
<dbReference type="EMBL" id="GL440210">
    <property type="protein sequence ID" value="EFN66134.1"/>
    <property type="molecule type" value="Genomic_DNA"/>
</dbReference>
<dbReference type="OrthoDB" id="329835at2759"/>
<protein>
    <submittedName>
        <fullName evidence="2">Fatty acid synthase</fullName>
    </submittedName>
</protein>
<organism evidence="3">
    <name type="scientific">Camponotus floridanus</name>
    <name type="common">Florida carpenter ant</name>
    <dbReference type="NCBI Taxonomy" id="104421"/>
    <lineage>
        <taxon>Eukaryota</taxon>
        <taxon>Metazoa</taxon>
        <taxon>Ecdysozoa</taxon>
        <taxon>Arthropoda</taxon>
        <taxon>Hexapoda</taxon>
        <taxon>Insecta</taxon>
        <taxon>Pterygota</taxon>
        <taxon>Neoptera</taxon>
        <taxon>Endopterygota</taxon>
        <taxon>Hymenoptera</taxon>
        <taxon>Apocrita</taxon>
        <taxon>Aculeata</taxon>
        <taxon>Formicoidea</taxon>
        <taxon>Formicidae</taxon>
        <taxon>Formicinae</taxon>
        <taxon>Camponotus</taxon>
    </lineage>
</organism>
<dbReference type="AlphaFoldDB" id="E2AKA9"/>
<dbReference type="InParanoid" id="E2AKA9"/>
<keyword evidence="3" id="KW-1185">Reference proteome</keyword>
<feature type="compositionally biased region" description="Basic and acidic residues" evidence="1">
    <location>
        <begin position="20"/>
        <end position="30"/>
    </location>
</feature>
<reference evidence="2 3" key="1">
    <citation type="journal article" date="2010" name="Science">
        <title>Genomic comparison of the ants Camponotus floridanus and Harpegnathos saltator.</title>
        <authorList>
            <person name="Bonasio R."/>
            <person name="Zhang G."/>
            <person name="Ye C."/>
            <person name="Mutti N.S."/>
            <person name="Fang X."/>
            <person name="Qin N."/>
            <person name="Donahue G."/>
            <person name="Yang P."/>
            <person name="Li Q."/>
            <person name="Li C."/>
            <person name="Zhang P."/>
            <person name="Huang Z."/>
            <person name="Berger S.L."/>
            <person name="Reinberg D."/>
            <person name="Wang J."/>
            <person name="Liebig J."/>
        </authorList>
    </citation>
    <scope>NUCLEOTIDE SEQUENCE [LARGE SCALE GENOMIC DNA]</scope>
    <source>
        <strain evidence="3">C129</strain>
    </source>
</reference>
<feature type="region of interest" description="Disordered" evidence="1">
    <location>
        <begin position="1"/>
        <end position="44"/>
    </location>
</feature>
<dbReference type="Proteomes" id="UP000000311">
    <property type="component" value="Unassembled WGS sequence"/>
</dbReference>